<dbReference type="PROSITE" id="PS51194">
    <property type="entry name" value="HELICASE_CTER"/>
    <property type="match status" value="1"/>
</dbReference>
<dbReference type="SMART" id="SM00490">
    <property type="entry name" value="HELICc"/>
    <property type="match status" value="1"/>
</dbReference>
<reference evidence="7" key="1">
    <citation type="journal article" date="2019" name="Int. J. Syst. Evol. Microbiol.">
        <title>The Global Catalogue of Microorganisms (GCM) 10K type strain sequencing project: providing services to taxonomists for standard genome sequencing and annotation.</title>
        <authorList>
            <consortium name="The Broad Institute Genomics Platform"/>
            <consortium name="The Broad Institute Genome Sequencing Center for Infectious Disease"/>
            <person name="Wu L."/>
            <person name="Ma J."/>
        </authorList>
    </citation>
    <scope>NUCLEOTIDE SEQUENCE [LARGE SCALE GENOMIC DNA]</scope>
    <source>
        <strain evidence="7">JCM 18303</strain>
    </source>
</reference>
<evidence type="ECO:0000256" key="1">
    <source>
        <dbReference type="ARBA" id="ARBA00022741"/>
    </source>
</evidence>
<dbReference type="Pfam" id="PF00271">
    <property type="entry name" value="Helicase_C"/>
    <property type="match status" value="1"/>
</dbReference>
<keyword evidence="2" id="KW-0067">ATP-binding</keyword>
<dbReference type="InterPro" id="IPR001650">
    <property type="entry name" value="Helicase_C-like"/>
</dbReference>
<gene>
    <name evidence="6" type="ORF">GCM10023321_04530</name>
</gene>
<sequence length="829" mass="86452">MVAALRDAGVTRPWSHQVAAASAAFEGRHVVLATGTASGKSLGYQLPVLTSLVDDRKATALYLSPTKALGADQLRFVAGLGLDDLRPAAFDGDTAMAERDWVRSHARWVFSNPDMLHRNMLPSHARWASFLRRLRYVVLDECHAYRGVFGSHVALLLRRLRRLCARYGSSPVFVLASATVSSPAASASRLTGLPVVSVDTDGSPRVARTVALWEPPLLDELTGENGAPVRRSAGAEAGRMLADLVVEGARTLAFVRSRRGAELTALRAANSLAEVDPSLASRVSAYRAGYLPEERRALEAALDSGELLGVASTNALELGIDVAGLDAVLVAGFPGTRASFWQQAGRAGRPTSSTPDEADGARARDGLREPREWPESRAGRPAREALVVLVARDDPLDTYLVHHPEALLGRPVEGCVLDPSNPYVLAPQLACAAAESAITEAEVDTVFGGARARAVLDELVADGVLRRRPAGWFWPRPTERPAAEVDIRGSGAGQVVVVEAETGRMLGTVDGGTAPATVHPGAVYLHRGASFVVDELHLADGLALVHAEEPDWSTSARSVVDVAILDPPAAPVAAAVAVAASAEPPGVGEVPTGNGADSGEAAAASGEAVVRGAGPEPRGAGRDVELRPEVRGTEPGIGPGGGVTTMPAGDGVTVCLGEVTVTSQVVSYLRRRPSGEVIETVPLDLPAQTLYTRAVWYTIEEPLLLEAGLDPARIPGALHAAEHAAIGLLPLFAVCDRWDIGGMSTALHPDTGAPTVFVHDGHPGGAGFAERGFAEIVPWLTATRAAIADCECPTGCPSCVQSPKCGNGNNPLDKAGAVVVLDLVLAACS</sequence>
<dbReference type="CDD" id="cd17923">
    <property type="entry name" value="DEXHc_Hrq1-like"/>
    <property type="match status" value="1"/>
</dbReference>
<dbReference type="PANTHER" id="PTHR47957:SF3">
    <property type="entry name" value="ATP-DEPENDENT HELICASE HRQ1"/>
    <property type="match status" value="1"/>
</dbReference>
<dbReference type="Pfam" id="PF09369">
    <property type="entry name" value="MZB"/>
    <property type="match status" value="1"/>
</dbReference>
<dbReference type="PANTHER" id="PTHR47957">
    <property type="entry name" value="ATP-DEPENDENT HELICASE HRQ1"/>
    <property type="match status" value="1"/>
</dbReference>
<evidence type="ECO:0000259" key="5">
    <source>
        <dbReference type="PROSITE" id="PS51194"/>
    </source>
</evidence>
<protein>
    <recommendedName>
        <fullName evidence="8">DEAD/DEAH box helicase domain-containing protein</fullName>
    </recommendedName>
</protein>
<proteinExistence type="predicted"/>
<keyword evidence="7" id="KW-1185">Reference proteome</keyword>
<evidence type="ECO:0008006" key="8">
    <source>
        <dbReference type="Google" id="ProtNLM"/>
    </source>
</evidence>
<feature type="domain" description="Helicase C-terminal" evidence="5">
    <location>
        <begin position="240"/>
        <end position="390"/>
    </location>
</feature>
<dbReference type="InterPro" id="IPR055227">
    <property type="entry name" value="HRQ1_WHD"/>
</dbReference>
<feature type="compositionally biased region" description="Low complexity" evidence="3">
    <location>
        <begin position="584"/>
        <end position="618"/>
    </location>
</feature>
<name>A0ABP9PFT1_9PSEU</name>
<dbReference type="Pfam" id="PF22982">
    <property type="entry name" value="WHD_HRQ1"/>
    <property type="match status" value="1"/>
</dbReference>
<comment type="caution">
    <text evidence="6">The sequence shown here is derived from an EMBL/GenBank/DDBJ whole genome shotgun (WGS) entry which is preliminary data.</text>
</comment>
<dbReference type="CDD" id="cd18797">
    <property type="entry name" value="SF2_C_Hrq"/>
    <property type="match status" value="1"/>
</dbReference>
<evidence type="ECO:0000256" key="2">
    <source>
        <dbReference type="ARBA" id="ARBA00022840"/>
    </source>
</evidence>
<keyword evidence="1" id="KW-0547">Nucleotide-binding</keyword>
<organism evidence="6 7">
    <name type="scientific">Pseudonocardia eucalypti</name>
    <dbReference type="NCBI Taxonomy" id="648755"/>
    <lineage>
        <taxon>Bacteria</taxon>
        <taxon>Bacillati</taxon>
        <taxon>Actinomycetota</taxon>
        <taxon>Actinomycetes</taxon>
        <taxon>Pseudonocardiales</taxon>
        <taxon>Pseudonocardiaceae</taxon>
        <taxon>Pseudonocardia</taxon>
    </lineage>
</organism>
<feature type="region of interest" description="Disordered" evidence="3">
    <location>
        <begin position="342"/>
        <end position="378"/>
    </location>
</feature>
<feature type="region of interest" description="Disordered" evidence="3">
    <location>
        <begin position="584"/>
        <end position="645"/>
    </location>
</feature>
<feature type="domain" description="Helicase ATP-binding" evidence="4">
    <location>
        <begin position="21"/>
        <end position="198"/>
    </location>
</feature>
<dbReference type="InterPro" id="IPR014001">
    <property type="entry name" value="Helicase_ATP-bd"/>
</dbReference>
<accession>A0ABP9PFT1</accession>
<evidence type="ECO:0000256" key="3">
    <source>
        <dbReference type="SAM" id="MobiDB-lite"/>
    </source>
</evidence>
<dbReference type="Gene3D" id="3.40.50.300">
    <property type="entry name" value="P-loop containing nucleotide triphosphate hydrolases"/>
    <property type="match status" value="2"/>
</dbReference>
<dbReference type="InterPro" id="IPR018973">
    <property type="entry name" value="MZB"/>
</dbReference>
<evidence type="ECO:0000313" key="6">
    <source>
        <dbReference type="EMBL" id="GAA5145916.1"/>
    </source>
</evidence>
<dbReference type="Pfam" id="PF00270">
    <property type="entry name" value="DEAD"/>
    <property type="match status" value="1"/>
</dbReference>
<dbReference type="PROSITE" id="PS51192">
    <property type="entry name" value="HELICASE_ATP_BIND_1"/>
    <property type="match status" value="1"/>
</dbReference>
<dbReference type="InterPro" id="IPR011545">
    <property type="entry name" value="DEAD/DEAH_box_helicase_dom"/>
</dbReference>
<evidence type="ECO:0000259" key="4">
    <source>
        <dbReference type="PROSITE" id="PS51192"/>
    </source>
</evidence>
<dbReference type="Proteomes" id="UP001428817">
    <property type="component" value="Unassembled WGS sequence"/>
</dbReference>
<feature type="compositionally biased region" description="Basic and acidic residues" evidence="3">
    <location>
        <begin position="619"/>
        <end position="632"/>
    </location>
</feature>
<dbReference type="InterPro" id="IPR027417">
    <property type="entry name" value="P-loop_NTPase"/>
</dbReference>
<dbReference type="EMBL" id="BAABJP010000001">
    <property type="protein sequence ID" value="GAA5145916.1"/>
    <property type="molecule type" value="Genomic_DNA"/>
</dbReference>
<dbReference type="SUPFAM" id="SSF52540">
    <property type="entry name" value="P-loop containing nucleoside triphosphate hydrolases"/>
    <property type="match status" value="1"/>
</dbReference>
<evidence type="ECO:0000313" key="7">
    <source>
        <dbReference type="Proteomes" id="UP001428817"/>
    </source>
</evidence>
<feature type="compositionally biased region" description="Basic and acidic residues" evidence="3">
    <location>
        <begin position="359"/>
        <end position="378"/>
    </location>
</feature>
<dbReference type="SMART" id="SM00487">
    <property type="entry name" value="DEXDc"/>
    <property type="match status" value="1"/>
</dbReference>